<dbReference type="GO" id="GO:0016024">
    <property type="term" value="P:CDP-diacylglycerol biosynthetic process"/>
    <property type="evidence" value="ECO:0007669"/>
    <property type="project" value="UniProtKB-UniPathway"/>
</dbReference>
<evidence type="ECO:0000256" key="3">
    <source>
        <dbReference type="ARBA" id="ARBA00004443"/>
    </source>
</evidence>
<feature type="compositionally biased region" description="Basic and acidic residues" evidence="21">
    <location>
        <begin position="440"/>
        <end position="458"/>
    </location>
</feature>
<keyword evidence="12" id="KW-0999">Mitochondrion inner membrane</keyword>
<evidence type="ECO:0000313" key="23">
    <source>
        <dbReference type="Proteomes" id="UP000010552"/>
    </source>
</evidence>
<keyword evidence="18" id="KW-1208">Phospholipid metabolism</keyword>
<keyword evidence="23" id="KW-1185">Reference proteome</keyword>
<dbReference type="EC" id="2.7.7.41" evidence="7"/>
<dbReference type="FunCoup" id="L5K8R4">
    <property type="interactions" value="1848"/>
</dbReference>
<proteinExistence type="inferred from homology"/>
<dbReference type="Proteomes" id="UP000010552">
    <property type="component" value="Unassembled WGS sequence"/>
</dbReference>
<dbReference type="Pfam" id="PF09139">
    <property type="entry name" value="Tam41_Mmp37"/>
    <property type="match status" value="1"/>
</dbReference>
<evidence type="ECO:0000256" key="17">
    <source>
        <dbReference type="ARBA" id="ARBA00023209"/>
    </source>
</evidence>
<evidence type="ECO:0000256" key="18">
    <source>
        <dbReference type="ARBA" id="ARBA00023264"/>
    </source>
</evidence>
<dbReference type="GO" id="GO:0004605">
    <property type="term" value="F:phosphatidate cytidylyltransferase activity"/>
    <property type="evidence" value="ECO:0007669"/>
    <property type="project" value="UniProtKB-EC"/>
</dbReference>
<feature type="region of interest" description="Disordered" evidence="21">
    <location>
        <begin position="405"/>
        <end position="467"/>
    </location>
</feature>
<comment type="function">
    <text evidence="2">Catalyzes the conversion of phosphatidic acid (PA) to CDP-diacylglycerol (CDP-DAG), an essential intermediate in the synthesis of phosphatidylglycerol, cardiolipin and phosphatidylinositol.</text>
</comment>
<evidence type="ECO:0000256" key="11">
    <source>
        <dbReference type="ARBA" id="ARBA00022695"/>
    </source>
</evidence>
<dbReference type="EMBL" id="KB030947">
    <property type="protein sequence ID" value="ELK07885.1"/>
    <property type="molecule type" value="Genomic_DNA"/>
</dbReference>
<name>L5K8R4_PTEAL</name>
<protein>
    <recommendedName>
        <fullName evidence="8">Phosphatidate cytidylyltransferase, mitochondrial</fullName>
        <ecNumber evidence="7">2.7.7.41</ecNumber>
    </recommendedName>
    <alternativeName>
        <fullName evidence="19">CDP-diacylglycerol synthase</fullName>
    </alternativeName>
    <alternativeName>
        <fullName evidence="20">Mitochondrial translocator assembly and maintenance protein 41 homolog</fullName>
    </alternativeName>
</protein>
<evidence type="ECO:0000256" key="14">
    <source>
        <dbReference type="ARBA" id="ARBA00023098"/>
    </source>
</evidence>
<evidence type="ECO:0000256" key="21">
    <source>
        <dbReference type="SAM" id="MobiDB-lite"/>
    </source>
</evidence>
<reference evidence="23" key="1">
    <citation type="journal article" date="2013" name="Science">
        <title>Comparative analysis of bat genomes provides insight into the evolution of flight and immunity.</title>
        <authorList>
            <person name="Zhang G."/>
            <person name="Cowled C."/>
            <person name="Shi Z."/>
            <person name="Huang Z."/>
            <person name="Bishop-Lilly K.A."/>
            <person name="Fang X."/>
            <person name="Wynne J.W."/>
            <person name="Xiong Z."/>
            <person name="Baker M.L."/>
            <person name="Zhao W."/>
            <person name="Tachedjian M."/>
            <person name="Zhu Y."/>
            <person name="Zhou P."/>
            <person name="Jiang X."/>
            <person name="Ng J."/>
            <person name="Yang L."/>
            <person name="Wu L."/>
            <person name="Xiao J."/>
            <person name="Feng Y."/>
            <person name="Chen Y."/>
            <person name="Sun X."/>
            <person name="Zhang Y."/>
            <person name="Marsh G.A."/>
            <person name="Crameri G."/>
            <person name="Broder C.C."/>
            <person name="Frey K.G."/>
            <person name="Wang L.F."/>
            <person name="Wang J."/>
        </authorList>
    </citation>
    <scope>NUCLEOTIDE SEQUENCE [LARGE SCALE GENOMIC DNA]</scope>
</reference>
<evidence type="ECO:0000256" key="5">
    <source>
        <dbReference type="ARBA" id="ARBA00005189"/>
    </source>
</evidence>
<comment type="similarity">
    <text evidence="6">Belongs to the TAM41 family.</text>
</comment>
<sequence>MALQALQSSGVAFRRILSHFPEELSLAFAYGSGVYRQAGPSSNQKNVMLDFVFTVDDPVAWHSKNLKKNRNHYSFLKVLGAKVITTVQNNYGAGVYYNPLIMCDGKLIKYGVISTSILIDDLLNWNNLYIAGRLQKPVKIIAMNENVTLRSALDKNLKSAVTAAFLMLPESFSEEDLFIAIAGLSYSGDFRMMVGEDKTKVLNIVKPNIVHFRELYGNILQENPQVVYKIQQGRLEIDKSPEGQFTQLMTLPKTLQQQINRIMDPPGKNRDVEETLFQLAHDPDCGEVMRLGLSAIVRPSSIRQSTKGVFTADQLAEVLLQGSPEQAEKLKCKPKARCQTADLGDIPERYQKHPSEQKYLKPLRVCKPSNLHAASHASTKREKILADIEADEENLKEKRWPYLSPKHKSPVRSASAKRVPYDCNPLMPTVSSRGRKQATRKSEKEKMREYRQEQEERRKIKKQASTI</sequence>
<evidence type="ECO:0000256" key="19">
    <source>
        <dbReference type="ARBA" id="ARBA00029893"/>
    </source>
</evidence>
<evidence type="ECO:0000256" key="6">
    <source>
        <dbReference type="ARBA" id="ARBA00005458"/>
    </source>
</evidence>
<keyword evidence="10" id="KW-0808">Transferase</keyword>
<evidence type="ECO:0000256" key="1">
    <source>
        <dbReference type="ARBA" id="ARBA00001946"/>
    </source>
</evidence>
<evidence type="ECO:0000256" key="8">
    <source>
        <dbReference type="ARBA" id="ARBA00018337"/>
    </source>
</evidence>
<keyword evidence="13" id="KW-0460">Magnesium</keyword>
<evidence type="ECO:0000256" key="20">
    <source>
        <dbReference type="ARBA" id="ARBA00031502"/>
    </source>
</evidence>
<keyword evidence="16" id="KW-0472">Membrane</keyword>
<accession>L5K8R4</accession>
<keyword evidence="9" id="KW-0444">Lipid biosynthesis</keyword>
<evidence type="ECO:0000313" key="22">
    <source>
        <dbReference type="EMBL" id="ELK07885.1"/>
    </source>
</evidence>
<gene>
    <name evidence="22" type="ORF">PAL_GLEAN10022300</name>
</gene>
<dbReference type="PANTHER" id="PTHR13619:SF0">
    <property type="entry name" value="PHOSPHATIDATE CYTIDYLYLTRANSFERASE, MITOCHONDRIAL"/>
    <property type="match status" value="1"/>
</dbReference>
<evidence type="ECO:0000256" key="13">
    <source>
        <dbReference type="ARBA" id="ARBA00022842"/>
    </source>
</evidence>
<evidence type="ECO:0000256" key="7">
    <source>
        <dbReference type="ARBA" id="ARBA00012487"/>
    </source>
</evidence>
<comment type="cofactor">
    <cofactor evidence="1">
        <name>Mg(2+)</name>
        <dbReference type="ChEBI" id="CHEBI:18420"/>
    </cofactor>
</comment>
<keyword evidence="17" id="KW-0594">Phospholipid biosynthesis</keyword>
<dbReference type="AlphaFoldDB" id="L5K8R4"/>
<keyword evidence="14" id="KW-0443">Lipid metabolism</keyword>
<evidence type="ECO:0000256" key="16">
    <source>
        <dbReference type="ARBA" id="ARBA00023136"/>
    </source>
</evidence>
<keyword evidence="15" id="KW-0496">Mitochondrion</keyword>
<dbReference type="GO" id="GO:0032049">
    <property type="term" value="P:cardiolipin biosynthetic process"/>
    <property type="evidence" value="ECO:0007669"/>
    <property type="project" value="InterPro"/>
</dbReference>
<keyword evidence="11" id="KW-0548">Nucleotidyltransferase</keyword>
<organism evidence="22 23">
    <name type="scientific">Pteropus alecto</name>
    <name type="common">Black flying fox</name>
    <dbReference type="NCBI Taxonomy" id="9402"/>
    <lineage>
        <taxon>Eukaryota</taxon>
        <taxon>Metazoa</taxon>
        <taxon>Chordata</taxon>
        <taxon>Craniata</taxon>
        <taxon>Vertebrata</taxon>
        <taxon>Euteleostomi</taxon>
        <taxon>Mammalia</taxon>
        <taxon>Eutheria</taxon>
        <taxon>Laurasiatheria</taxon>
        <taxon>Chiroptera</taxon>
        <taxon>Yinpterochiroptera</taxon>
        <taxon>Pteropodoidea</taxon>
        <taxon>Pteropodidae</taxon>
        <taxon>Pteropodinae</taxon>
        <taxon>Pteropus</taxon>
    </lineage>
</organism>
<dbReference type="STRING" id="9402.L5K8R4"/>
<evidence type="ECO:0000256" key="15">
    <source>
        <dbReference type="ARBA" id="ARBA00023128"/>
    </source>
</evidence>
<dbReference type="eggNOG" id="KOG2986">
    <property type="taxonomic scope" value="Eukaryota"/>
</dbReference>
<dbReference type="PANTHER" id="PTHR13619">
    <property type="entry name" value="PHOSPHATIDATE CYTIDYLYLTRANSFERASE, MITOCHONDRIAL"/>
    <property type="match status" value="1"/>
</dbReference>
<evidence type="ECO:0000256" key="4">
    <source>
        <dbReference type="ARBA" id="ARBA00005119"/>
    </source>
</evidence>
<dbReference type="InParanoid" id="L5K8R4"/>
<dbReference type="InterPro" id="IPR015222">
    <property type="entry name" value="Tam41"/>
</dbReference>
<comment type="subcellular location">
    <subcellularLocation>
        <location evidence="3">Mitochondrion inner membrane</location>
        <topology evidence="3">Peripheral membrane protein</topology>
        <orientation evidence="3">Matrix side</orientation>
    </subcellularLocation>
</comment>
<comment type="pathway">
    <text evidence="5">Lipid metabolism.</text>
</comment>
<evidence type="ECO:0000256" key="10">
    <source>
        <dbReference type="ARBA" id="ARBA00022679"/>
    </source>
</evidence>
<dbReference type="UniPathway" id="UPA00557">
    <property type="reaction ID" value="UER00614"/>
</dbReference>
<evidence type="ECO:0000256" key="9">
    <source>
        <dbReference type="ARBA" id="ARBA00022516"/>
    </source>
</evidence>
<evidence type="ECO:0000256" key="2">
    <source>
        <dbReference type="ARBA" id="ARBA00003203"/>
    </source>
</evidence>
<dbReference type="GO" id="GO:0005743">
    <property type="term" value="C:mitochondrial inner membrane"/>
    <property type="evidence" value="ECO:0007669"/>
    <property type="project" value="UniProtKB-SubCell"/>
</dbReference>
<comment type="pathway">
    <text evidence="4">Phospholipid metabolism; CDP-diacylglycerol biosynthesis; CDP-diacylglycerol from sn-glycerol 3-phosphate: step 3/3.</text>
</comment>
<evidence type="ECO:0000256" key="12">
    <source>
        <dbReference type="ARBA" id="ARBA00022792"/>
    </source>
</evidence>